<sequence>MLEEKVLFLTDDGTQIQATMFNEAARKFYEKFQLGKVLAYQSFDCFELWILKKQQDEEMLVPHSDIVLRISKWRSLHQ</sequence>
<keyword evidence="2" id="KW-1185">Reference proteome</keyword>
<comment type="caution">
    <text evidence="1">The sequence shown here is derived from an EMBL/GenBank/DDBJ whole genome shotgun (WGS) entry which is preliminary data.</text>
</comment>
<name>A0ABR2S8K8_9ROSI</name>
<evidence type="ECO:0000313" key="2">
    <source>
        <dbReference type="Proteomes" id="UP001396334"/>
    </source>
</evidence>
<gene>
    <name evidence="1" type="ORF">V6N11_011537</name>
</gene>
<dbReference type="Proteomes" id="UP001396334">
    <property type="component" value="Unassembled WGS sequence"/>
</dbReference>
<organism evidence="1 2">
    <name type="scientific">Hibiscus sabdariffa</name>
    <name type="common">roselle</name>
    <dbReference type="NCBI Taxonomy" id="183260"/>
    <lineage>
        <taxon>Eukaryota</taxon>
        <taxon>Viridiplantae</taxon>
        <taxon>Streptophyta</taxon>
        <taxon>Embryophyta</taxon>
        <taxon>Tracheophyta</taxon>
        <taxon>Spermatophyta</taxon>
        <taxon>Magnoliopsida</taxon>
        <taxon>eudicotyledons</taxon>
        <taxon>Gunneridae</taxon>
        <taxon>Pentapetalae</taxon>
        <taxon>rosids</taxon>
        <taxon>malvids</taxon>
        <taxon>Malvales</taxon>
        <taxon>Malvaceae</taxon>
        <taxon>Malvoideae</taxon>
        <taxon>Hibiscus</taxon>
    </lineage>
</organism>
<dbReference type="EMBL" id="JBBPBN010000016">
    <property type="protein sequence ID" value="KAK9021552.1"/>
    <property type="molecule type" value="Genomic_DNA"/>
</dbReference>
<dbReference type="InterPro" id="IPR012340">
    <property type="entry name" value="NA-bd_OB-fold"/>
</dbReference>
<dbReference type="Gene3D" id="2.40.50.140">
    <property type="entry name" value="Nucleic acid-binding proteins"/>
    <property type="match status" value="1"/>
</dbReference>
<accession>A0ABR2S8K8</accession>
<proteinExistence type="predicted"/>
<evidence type="ECO:0000313" key="1">
    <source>
        <dbReference type="EMBL" id="KAK9021552.1"/>
    </source>
</evidence>
<protein>
    <submittedName>
        <fullName evidence="1">Uncharacterized protein</fullName>
    </submittedName>
</protein>
<reference evidence="1 2" key="1">
    <citation type="journal article" date="2024" name="G3 (Bethesda)">
        <title>Genome assembly of Hibiscus sabdariffa L. provides insights into metabolisms of medicinal natural products.</title>
        <authorList>
            <person name="Kim T."/>
        </authorList>
    </citation>
    <scope>NUCLEOTIDE SEQUENCE [LARGE SCALE GENOMIC DNA]</scope>
    <source>
        <strain evidence="1">TK-2024</strain>
        <tissue evidence="1">Old leaves</tissue>
    </source>
</reference>